<protein>
    <submittedName>
        <fullName evidence="4">D-alanyl-D-alanine carboxypeptidase</fullName>
        <ecNumber evidence="4">3.4.16.4</ecNumber>
    </submittedName>
</protein>
<evidence type="ECO:0000256" key="1">
    <source>
        <dbReference type="ARBA" id="ARBA00006096"/>
    </source>
</evidence>
<keyword evidence="4" id="KW-0645">Protease</keyword>
<dbReference type="Proteomes" id="UP001162834">
    <property type="component" value="Chromosome"/>
</dbReference>
<accession>A0A9E6Y1J0</accession>
<sequence>MRPTRPGCVVVAVAAAVAFGGAAATGQAASPGARAAATAKLVKTIHRIESKPRYHQSDWGYQVVDQRTGKVLAGQRTHKMFDPGSTMKLYSVSAALAMYGPSYRFRTPVYRQGPVAGGTLSGNLVLVASGDPSLGLREQPNGTLDYESLPAANQSYADQLPGAVEPPGNPLAGLDQLAQSVRASGVTQINGDVIVDDRLFKVYDGFPDGLMSAIWVNENLVDLLVTPGTVGGPASIAPRPITGTYVVDNKVTTVAKGRPTNLTVSEPTKGTIEVRGTIAAGSPPTLRVWEIADPAAFARTAFIEALQRAGVTVSAATTGPNPATLLPAKDSYSASDLVGEHVSATLSQFAKLILKVSWNRGADVMACLVAVRLGSTDCADGMRGEVRHAVGLGVPRNGVVPQDGAGSDDQGRTTPAAMVTLLRRAAKTPYGNALVDALPILGRDGTLANVLSRSPAAGHAQIKTGNRVVSNSAGQIIVLGNSLAGYVQTRSGRHVVVMIAVGNVPIRTSLAFLNVVTDQARMLEAIYRDL</sequence>
<keyword evidence="4" id="KW-0121">Carboxypeptidase</keyword>
<keyword evidence="5" id="KW-1185">Reference proteome</keyword>
<dbReference type="NCBIfam" id="TIGR00666">
    <property type="entry name" value="PBP4"/>
    <property type="match status" value="1"/>
</dbReference>
<dbReference type="Gene3D" id="3.50.80.20">
    <property type="entry name" value="D-Ala-D-Ala carboxypeptidase C, peptidase S13"/>
    <property type="match status" value="1"/>
</dbReference>
<dbReference type="EMBL" id="CP087164">
    <property type="protein sequence ID" value="UGS38043.1"/>
    <property type="molecule type" value="Genomic_DNA"/>
</dbReference>
<gene>
    <name evidence="4" type="primary">dac_2</name>
    <name evidence="4" type="ORF">DSM104329_04465</name>
</gene>
<feature type="chain" id="PRO_5039535042" evidence="3">
    <location>
        <begin position="24"/>
        <end position="530"/>
    </location>
</feature>
<dbReference type="SUPFAM" id="SSF56601">
    <property type="entry name" value="beta-lactamase/transpeptidase-like"/>
    <property type="match status" value="1"/>
</dbReference>
<reference evidence="4" key="1">
    <citation type="journal article" date="2022" name="Int. J. Syst. Evol. Microbiol.">
        <title>Pseudomonas aegrilactucae sp. nov. and Pseudomonas morbosilactucae sp. nov., pathogens causing bacterial rot of lettuce in Japan.</title>
        <authorList>
            <person name="Sawada H."/>
            <person name="Fujikawa T."/>
            <person name="Satou M."/>
        </authorList>
    </citation>
    <scope>NUCLEOTIDE SEQUENCE</scope>
    <source>
        <strain evidence="4">0166_1</strain>
    </source>
</reference>
<dbReference type="GO" id="GO:0009002">
    <property type="term" value="F:serine-type D-Ala-D-Ala carboxypeptidase activity"/>
    <property type="evidence" value="ECO:0007669"/>
    <property type="project" value="UniProtKB-EC"/>
</dbReference>
<dbReference type="KEGG" id="sbae:DSM104329_04465"/>
<dbReference type="RefSeq" id="WP_259312078.1">
    <property type="nucleotide sequence ID" value="NZ_CP087164.1"/>
</dbReference>
<organism evidence="4 5">
    <name type="scientific">Capillimicrobium parvum</name>
    <dbReference type="NCBI Taxonomy" id="2884022"/>
    <lineage>
        <taxon>Bacteria</taxon>
        <taxon>Bacillati</taxon>
        <taxon>Actinomycetota</taxon>
        <taxon>Thermoleophilia</taxon>
        <taxon>Solirubrobacterales</taxon>
        <taxon>Capillimicrobiaceae</taxon>
        <taxon>Capillimicrobium</taxon>
    </lineage>
</organism>
<dbReference type="InterPro" id="IPR000667">
    <property type="entry name" value="Peptidase_S13"/>
</dbReference>
<dbReference type="PANTHER" id="PTHR30023:SF0">
    <property type="entry name" value="PENICILLIN-SENSITIVE CARBOXYPEPTIDASE A"/>
    <property type="match status" value="1"/>
</dbReference>
<dbReference type="Gene3D" id="3.40.710.10">
    <property type="entry name" value="DD-peptidase/beta-lactamase superfamily"/>
    <property type="match status" value="1"/>
</dbReference>
<dbReference type="GO" id="GO:0000270">
    <property type="term" value="P:peptidoglycan metabolic process"/>
    <property type="evidence" value="ECO:0007669"/>
    <property type="project" value="TreeGrafter"/>
</dbReference>
<dbReference type="PANTHER" id="PTHR30023">
    <property type="entry name" value="D-ALANYL-D-ALANINE CARBOXYPEPTIDASE"/>
    <property type="match status" value="1"/>
</dbReference>
<feature type="signal peptide" evidence="3">
    <location>
        <begin position="1"/>
        <end position="23"/>
    </location>
</feature>
<dbReference type="Pfam" id="PF02113">
    <property type="entry name" value="Peptidase_S13"/>
    <property type="match status" value="1"/>
</dbReference>
<evidence type="ECO:0000313" key="5">
    <source>
        <dbReference type="Proteomes" id="UP001162834"/>
    </source>
</evidence>
<evidence type="ECO:0000313" key="4">
    <source>
        <dbReference type="EMBL" id="UGS38043.1"/>
    </source>
</evidence>
<comment type="similarity">
    <text evidence="1">Belongs to the peptidase S13 family.</text>
</comment>
<keyword evidence="3" id="KW-0732">Signal</keyword>
<proteinExistence type="inferred from homology"/>
<dbReference type="AlphaFoldDB" id="A0A9E6Y1J0"/>
<name>A0A9E6Y1J0_9ACTN</name>
<dbReference type="InterPro" id="IPR012338">
    <property type="entry name" value="Beta-lactam/transpept-like"/>
</dbReference>
<keyword evidence="2 4" id="KW-0378">Hydrolase</keyword>
<dbReference type="EC" id="3.4.16.4" evidence="4"/>
<evidence type="ECO:0000256" key="2">
    <source>
        <dbReference type="ARBA" id="ARBA00022801"/>
    </source>
</evidence>
<evidence type="ECO:0000256" key="3">
    <source>
        <dbReference type="SAM" id="SignalP"/>
    </source>
</evidence>
<dbReference type="GO" id="GO:0006508">
    <property type="term" value="P:proteolysis"/>
    <property type="evidence" value="ECO:0007669"/>
    <property type="project" value="InterPro"/>
</dbReference>